<accession>A0A7V8VAJ9</accession>
<reference evidence="3 4" key="1">
    <citation type="submission" date="2020-05" db="EMBL/GenBank/DDBJ databases">
        <title>Bremerella alba sp. nov., a novel planctomycete isolated from the surface of the macroalga Fucus spiralis.</title>
        <authorList>
            <person name="Godinho O."/>
            <person name="Botelho R."/>
            <person name="Albuquerque L."/>
            <person name="Wiegand S."/>
            <person name="Da Costa M.S."/>
            <person name="Lobo-Da-Cunha A."/>
            <person name="Jogler C."/>
            <person name="Lage O.M."/>
        </authorList>
    </citation>
    <scope>NUCLEOTIDE SEQUENCE [LARGE SCALE GENOMIC DNA]</scope>
    <source>
        <strain evidence="3 4">FF15</strain>
    </source>
</reference>
<evidence type="ECO:0000313" key="4">
    <source>
        <dbReference type="Proteomes" id="UP000551616"/>
    </source>
</evidence>
<evidence type="ECO:0000256" key="2">
    <source>
        <dbReference type="SAM" id="SignalP"/>
    </source>
</evidence>
<comment type="caution">
    <text evidence="3">The sequence shown here is derived from an EMBL/GenBank/DDBJ whole genome shotgun (WGS) entry which is preliminary data.</text>
</comment>
<proteinExistence type="predicted"/>
<feature type="region of interest" description="Disordered" evidence="1">
    <location>
        <begin position="75"/>
        <end position="116"/>
    </location>
</feature>
<name>A0A7V8VAJ9_9BACT</name>
<organism evidence="3 4">
    <name type="scientific">Bremerella alba</name>
    <dbReference type="NCBI Taxonomy" id="980252"/>
    <lineage>
        <taxon>Bacteria</taxon>
        <taxon>Pseudomonadati</taxon>
        <taxon>Planctomycetota</taxon>
        <taxon>Planctomycetia</taxon>
        <taxon>Pirellulales</taxon>
        <taxon>Pirellulaceae</taxon>
        <taxon>Bremerella</taxon>
    </lineage>
</organism>
<feature type="chain" id="PRO_5031026967" description="Carboxypeptidase regulatory-like domain-containing protein" evidence="2">
    <location>
        <begin position="22"/>
        <end position="138"/>
    </location>
</feature>
<evidence type="ECO:0000256" key="1">
    <source>
        <dbReference type="SAM" id="MobiDB-lite"/>
    </source>
</evidence>
<evidence type="ECO:0000313" key="3">
    <source>
        <dbReference type="EMBL" id="MBA2118004.1"/>
    </source>
</evidence>
<protein>
    <recommendedName>
        <fullName evidence="5">Carboxypeptidase regulatory-like domain-containing protein</fullName>
    </recommendedName>
</protein>
<keyword evidence="2" id="KW-0732">Signal</keyword>
<dbReference type="Proteomes" id="UP000551616">
    <property type="component" value="Unassembled WGS sequence"/>
</dbReference>
<dbReference type="AlphaFoldDB" id="A0A7V8VAJ9"/>
<dbReference type="RefSeq" id="WP_207399357.1">
    <property type="nucleotide sequence ID" value="NZ_JABRWO010000025.1"/>
</dbReference>
<evidence type="ECO:0008006" key="5">
    <source>
        <dbReference type="Google" id="ProtNLM"/>
    </source>
</evidence>
<keyword evidence="4" id="KW-1185">Reference proteome</keyword>
<dbReference type="EMBL" id="JABRWO010000025">
    <property type="protein sequence ID" value="MBA2118004.1"/>
    <property type="molecule type" value="Genomic_DNA"/>
</dbReference>
<gene>
    <name evidence="3" type="ORF">HOV93_52120</name>
</gene>
<feature type="signal peptide" evidence="2">
    <location>
        <begin position="1"/>
        <end position="21"/>
    </location>
</feature>
<sequence>MMTRKLVACSTAVSFLLLFNAGCGSGRSDLVEVTGNVTLDGQPVNKGKISFEATDGRGGVEGDSIVNGQYTMMTTPGSKSVKINSPEVVGQRKTYGTADSPSEDVTKESIPKNYNRNTELKIEVNSSSLKHDFDLKSK</sequence>